<dbReference type="InterPro" id="IPR051402">
    <property type="entry name" value="KPR-Related"/>
</dbReference>
<dbReference type="SUPFAM" id="SSF48179">
    <property type="entry name" value="6-phosphogluconate dehydrogenase C-terminal domain-like"/>
    <property type="match status" value="1"/>
</dbReference>
<dbReference type="Pfam" id="PF02558">
    <property type="entry name" value="ApbA"/>
    <property type="match status" value="1"/>
</dbReference>
<evidence type="ECO:0000256" key="1">
    <source>
        <dbReference type="ARBA" id="ARBA00007870"/>
    </source>
</evidence>
<dbReference type="InterPro" id="IPR013332">
    <property type="entry name" value="KPR_N"/>
</dbReference>
<keyword evidence="4" id="KW-0566">Pantothenate biosynthesis</keyword>
<gene>
    <name evidence="7" type="ORF">SO3561_01206</name>
</gene>
<dbReference type="PANTHER" id="PTHR21708:SF26">
    <property type="entry name" value="2-DEHYDROPANTOATE 2-REDUCTASE"/>
    <property type="match status" value="1"/>
</dbReference>
<dbReference type="Gene3D" id="3.40.50.720">
    <property type="entry name" value="NAD(P)-binding Rossmann-like Domain"/>
    <property type="match status" value="1"/>
</dbReference>
<keyword evidence="2 4" id="KW-0521">NADP</keyword>
<reference evidence="8" key="1">
    <citation type="submission" date="2017-05" db="EMBL/GenBank/DDBJ databases">
        <title>Streptomyces olivochromogenes NBRC 3561 whole genome shotgun sequence.</title>
        <authorList>
            <person name="Dohra H."/>
            <person name="Kodani S."/>
        </authorList>
    </citation>
    <scope>NUCLEOTIDE SEQUENCE [LARGE SCALE GENOMIC DNA]</scope>
    <source>
        <strain evidence="8">NBRC 3561</strain>
    </source>
</reference>
<dbReference type="FunFam" id="1.10.1040.10:FF:000017">
    <property type="entry name" value="2-dehydropantoate 2-reductase"/>
    <property type="match status" value="1"/>
</dbReference>
<evidence type="ECO:0000313" key="8">
    <source>
        <dbReference type="Proteomes" id="UP000217446"/>
    </source>
</evidence>
<evidence type="ECO:0000256" key="2">
    <source>
        <dbReference type="ARBA" id="ARBA00022857"/>
    </source>
</evidence>
<evidence type="ECO:0000256" key="4">
    <source>
        <dbReference type="RuleBase" id="RU362068"/>
    </source>
</evidence>
<dbReference type="InterPro" id="IPR003710">
    <property type="entry name" value="ApbA"/>
</dbReference>
<comment type="catalytic activity">
    <reaction evidence="4">
        <text>(R)-pantoate + NADP(+) = 2-dehydropantoate + NADPH + H(+)</text>
        <dbReference type="Rhea" id="RHEA:16233"/>
        <dbReference type="ChEBI" id="CHEBI:11561"/>
        <dbReference type="ChEBI" id="CHEBI:15378"/>
        <dbReference type="ChEBI" id="CHEBI:15980"/>
        <dbReference type="ChEBI" id="CHEBI:57783"/>
        <dbReference type="ChEBI" id="CHEBI:58349"/>
        <dbReference type="EC" id="1.1.1.169"/>
    </reaction>
</comment>
<comment type="similarity">
    <text evidence="1 4">Belongs to the ketopantoate reductase family.</text>
</comment>
<evidence type="ECO:0000256" key="3">
    <source>
        <dbReference type="ARBA" id="ARBA00023002"/>
    </source>
</evidence>
<dbReference type="GO" id="GO:0015940">
    <property type="term" value="P:pantothenate biosynthetic process"/>
    <property type="evidence" value="ECO:0007669"/>
    <property type="project" value="UniProtKB-UniPathway"/>
</dbReference>
<dbReference type="NCBIfam" id="TIGR00745">
    <property type="entry name" value="apbA_panE"/>
    <property type="match status" value="1"/>
</dbReference>
<dbReference type="GO" id="GO:0005737">
    <property type="term" value="C:cytoplasm"/>
    <property type="evidence" value="ECO:0007669"/>
    <property type="project" value="TreeGrafter"/>
</dbReference>
<dbReference type="PANTHER" id="PTHR21708">
    <property type="entry name" value="PROBABLE 2-DEHYDROPANTOATE 2-REDUCTASE"/>
    <property type="match status" value="1"/>
</dbReference>
<dbReference type="FunFam" id="3.40.50.720:FF:000307">
    <property type="entry name" value="2-dehydropantoate 2-reductase"/>
    <property type="match status" value="1"/>
</dbReference>
<dbReference type="AlphaFoldDB" id="A0A250V6A7"/>
<feature type="domain" description="Ketopantoate reductase C-terminal" evidence="6">
    <location>
        <begin position="178"/>
        <end position="299"/>
    </location>
</feature>
<accession>A0A250V6A7</accession>
<dbReference type="Gene3D" id="1.10.1040.10">
    <property type="entry name" value="N-(1-d-carboxylethyl)-l-norvaline Dehydrogenase, domain 2"/>
    <property type="match status" value="1"/>
</dbReference>
<comment type="caution">
    <text evidence="7">The sequence shown here is derived from an EMBL/GenBank/DDBJ whole genome shotgun (WGS) entry which is preliminary data.</text>
</comment>
<comment type="pathway">
    <text evidence="4">Cofactor biosynthesis; (R)-pantothenate biosynthesis; (R)-pantoate from 3-methyl-2-oxobutanoate: step 2/2.</text>
</comment>
<dbReference type="Pfam" id="PF08546">
    <property type="entry name" value="ApbA_C"/>
    <property type="match status" value="1"/>
</dbReference>
<name>A0A250V6A7_STROL</name>
<dbReference type="EC" id="1.1.1.169" evidence="4"/>
<keyword evidence="3 4" id="KW-0560">Oxidoreductase</keyword>
<comment type="function">
    <text evidence="4">Catalyzes the NADPH-dependent reduction of ketopantoate into pantoic acid.</text>
</comment>
<dbReference type="UniPathway" id="UPA00028">
    <property type="reaction ID" value="UER00004"/>
</dbReference>
<dbReference type="InterPro" id="IPR036291">
    <property type="entry name" value="NAD(P)-bd_dom_sf"/>
</dbReference>
<dbReference type="InterPro" id="IPR008927">
    <property type="entry name" value="6-PGluconate_DH-like_C_sf"/>
</dbReference>
<dbReference type="InterPro" id="IPR013328">
    <property type="entry name" value="6PGD_dom2"/>
</dbReference>
<organism evidence="7 8">
    <name type="scientific">Streptomyces olivochromogenes</name>
    <dbReference type="NCBI Taxonomy" id="1963"/>
    <lineage>
        <taxon>Bacteria</taxon>
        <taxon>Bacillati</taxon>
        <taxon>Actinomycetota</taxon>
        <taxon>Actinomycetes</taxon>
        <taxon>Kitasatosporales</taxon>
        <taxon>Streptomycetaceae</taxon>
        <taxon>Streptomyces</taxon>
    </lineage>
</organism>
<dbReference type="GO" id="GO:0008677">
    <property type="term" value="F:2-dehydropantoate 2-reductase activity"/>
    <property type="evidence" value="ECO:0007669"/>
    <property type="project" value="UniProtKB-EC"/>
</dbReference>
<protein>
    <recommendedName>
        <fullName evidence="4">2-dehydropantoate 2-reductase</fullName>
        <ecNumber evidence="4">1.1.1.169</ecNumber>
    </recommendedName>
    <alternativeName>
        <fullName evidence="4">Ketopantoate reductase</fullName>
    </alternativeName>
</protein>
<evidence type="ECO:0000313" key="7">
    <source>
        <dbReference type="EMBL" id="GAX49717.1"/>
    </source>
</evidence>
<evidence type="ECO:0000259" key="5">
    <source>
        <dbReference type="Pfam" id="PF02558"/>
    </source>
</evidence>
<dbReference type="EMBL" id="BDQI01000001">
    <property type="protein sequence ID" value="GAX49717.1"/>
    <property type="molecule type" value="Genomic_DNA"/>
</dbReference>
<proteinExistence type="inferred from homology"/>
<feature type="domain" description="Ketopantoate reductase N-terminal" evidence="5">
    <location>
        <begin position="3"/>
        <end position="148"/>
    </location>
</feature>
<evidence type="ECO:0000259" key="6">
    <source>
        <dbReference type="Pfam" id="PF08546"/>
    </source>
</evidence>
<dbReference type="STRING" id="1963.AQJ27_00050"/>
<dbReference type="SUPFAM" id="SSF51735">
    <property type="entry name" value="NAD(P)-binding Rossmann-fold domains"/>
    <property type="match status" value="1"/>
</dbReference>
<sequence length="310" mass="32757">MRILVVGAGATGGYFGARLVQAGRDATFLVRSERAARLAQRGLRITGLGERTVLRPRVIDAQDIDSPYDVILLAVKATGLEQAVDDMARAVGPGSLIVPVLNGVRHIDMLAARFGDGVVLGGVAKVATTLDAQGDIVRLADVQDLRYGARGGTSPARLREAHRVLSDAGFSTRLSAHIDSEMWSKWIFIASVGAVTCLMRGSVGEVVAVPGGAAFAKNVVEECASVAAAAGYPVPDPALRQTLASVTEEGSPLTSSLYRDVLEGRSAEVEHIFGDLVYRANLLGVAVPLLDLATMQLRLHQNRVEGARVR</sequence>
<keyword evidence="8" id="KW-1185">Reference proteome</keyword>
<dbReference type="Proteomes" id="UP000217446">
    <property type="component" value="Unassembled WGS sequence"/>
</dbReference>
<dbReference type="InterPro" id="IPR013752">
    <property type="entry name" value="KPA_reductase"/>
</dbReference>